<comment type="caution">
    <text evidence="1">The sequence shown here is derived from an EMBL/GenBank/DDBJ whole genome shotgun (WGS) entry which is preliminary data.</text>
</comment>
<protein>
    <submittedName>
        <fullName evidence="1">Uncharacterized protein</fullName>
    </submittedName>
</protein>
<accession>A0A101EM41</accession>
<reference evidence="2" key="1">
    <citation type="journal article" date="2015" name="MBio">
        <title>Genome-Resolved Metagenomic Analysis Reveals Roles for Candidate Phyla and Other Microbial Community Members in Biogeochemical Transformations in Oil Reservoirs.</title>
        <authorList>
            <person name="Hu P."/>
            <person name="Tom L."/>
            <person name="Singh A."/>
            <person name="Thomas B.C."/>
            <person name="Baker B.J."/>
            <person name="Piceno Y.M."/>
            <person name="Andersen G.L."/>
            <person name="Banfield J.F."/>
        </authorList>
    </citation>
    <scope>NUCLEOTIDE SEQUENCE [LARGE SCALE GENOMIC DNA]</scope>
</reference>
<gene>
    <name evidence="1" type="ORF">XD54_0818</name>
</gene>
<evidence type="ECO:0000313" key="1">
    <source>
        <dbReference type="EMBL" id="KUK17887.1"/>
    </source>
</evidence>
<dbReference type="AlphaFoldDB" id="A0A101EM41"/>
<sequence>MMMEMDIEIQESLINFEIMLILIKRFLNDNSSI</sequence>
<dbReference type="PATRIC" id="fig|172049.5.peg.1637"/>
<name>A0A101EM41_9EURY</name>
<dbReference type="Proteomes" id="UP000053911">
    <property type="component" value="Unassembled WGS sequence"/>
</dbReference>
<evidence type="ECO:0000313" key="2">
    <source>
        <dbReference type="Proteomes" id="UP000053911"/>
    </source>
</evidence>
<dbReference type="EMBL" id="LGFD01000012">
    <property type="protein sequence ID" value="KUK17887.1"/>
    <property type="molecule type" value="Genomic_DNA"/>
</dbReference>
<organism evidence="1 2">
    <name type="scientific">Thermococcus sibiricus</name>
    <dbReference type="NCBI Taxonomy" id="172049"/>
    <lineage>
        <taxon>Archaea</taxon>
        <taxon>Methanobacteriati</taxon>
        <taxon>Methanobacteriota</taxon>
        <taxon>Thermococci</taxon>
        <taxon>Thermococcales</taxon>
        <taxon>Thermococcaceae</taxon>
        <taxon>Thermococcus</taxon>
    </lineage>
</organism>
<proteinExistence type="predicted"/>